<dbReference type="GO" id="GO:0005886">
    <property type="term" value="C:plasma membrane"/>
    <property type="evidence" value="ECO:0000318"/>
    <property type="project" value="GO_Central"/>
</dbReference>
<dbReference type="InterPro" id="IPR008962">
    <property type="entry name" value="PapD-like_sf"/>
</dbReference>
<evidence type="ECO:0000313" key="11">
    <source>
        <dbReference type="EnsemblPlants" id="Pp3c20_18330V3.1"/>
    </source>
</evidence>
<dbReference type="AlphaFoldDB" id="A0A2K1IVS0"/>
<dbReference type="Gramene" id="Pp3c20_18330V3.1">
    <property type="protein sequence ID" value="Pp3c20_18330V3.1"/>
    <property type="gene ID" value="Pp3c20_18330"/>
</dbReference>
<dbReference type="GeneID" id="112273696"/>
<dbReference type="InterPro" id="IPR016763">
    <property type="entry name" value="VAP"/>
</dbReference>
<dbReference type="InterPro" id="IPR013783">
    <property type="entry name" value="Ig-like_fold"/>
</dbReference>
<evidence type="ECO:0000259" key="9">
    <source>
        <dbReference type="PROSITE" id="PS50202"/>
    </source>
</evidence>
<comment type="similarity">
    <text evidence="2">Belongs to the VAMP-associated protein (VAP) (TC 9.B.17) family.</text>
</comment>
<feature type="region of interest" description="Disordered" evidence="7">
    <location>
        <begin position="122"/>
        <end position="154"/>
    </location>
</feature>
<reference evidence="10 12" key="2">
    <citation type="journal article" date="2018" name="Plant J.">
        <title>The Physcomitrella patens chromosome-scale assembly reveals moss genome structure and evolution.</title>
        <authorList>
            <person name="Lang D."/>
            <person name="Ullrich K.K."/>
            <person name="Murat F."/>
            <person name="Fuchs J."/>
            <person name="Jenkins J."/>
            <person name="Haas F.B."/>
            <person name="Piednoel M."/>
            <person name="Gundlach H."/>
            <person name="Van Bel M."/>
            <person name="Meyberg R."/>
            <person name="Vives C."/>
            <person name="Morata J."/>
            <person name="Symeonidi A."/>
            <person name="Hiss M."/>
            <person name="Muchero W."/>
            <person name="Kamisugi Y."/>
            <person name="Saleh O."/>
            <person name="Blanc G."/>
            <person name="Decker E.L."/>
            <person name="van Gessel N."/>
            <person name="Grimwood J."/>
            <person name="Hayes R.D."/>
            <person name="Graham S.W."/>
            <person name="Gunter L.E."/>
            <person name="McDaniel S.F."/>
            <person name="Hoernstein S.N.W."/>
            <person name="Larsson A."/>
            <person name="Li F.W."/>
            <person name="Perroud P.F."/>
            <person name="Phillips J."/>
            <person name="Ranjan P."/>
            <person name="Rokshar D.S."/>
            <person name="Rothfels C.J."/>
            <person name="Schneider L."/>
            <person name="Shu S."/>
            <person name="Stevenson D.W."/>
            <person name="Thummler F."/>
            <person name="Tillich M."/>
            <person name="Villarreal Aguilar J.C."/>
            <person name="Widiez T."/>
            <person name="Wong G.K."/>
            <person name="Wymore A."/>
            <person name="Zhang Y."/>
            <person name="Zimmer A.D."/>
            <person name="Quatrano R.S."/>
            <person name="Mayer K.F.X."/>
            <person name="Goodstein D."/>
            <person name="Casacuberta J.M."/>
            <person name="Vandepoele K."/>
            <person name="Reski R."/>
            <person name="Cuming A.C."/>
            <person name="Tuskan G.A."/>
            <person name="Maumus F."/>
            <person name="Salse J."/>
            <person name="Schmutz J."/>
            <person name="Rensing S.A."/>
        </authorList>
    </citation>
    <scope>NUCLEOTIDE SEQUENCE [LARGE SCALE GENOMIC DNA]</scope>
    <source>
        <strain evidence="11 12">cv. Gransden 2004</strain>
    </source>
</reference>
<dbReference type="GO" id="GO:0005789">
    <property type="term" value="C:endoplasmic reticulum membrane"/>
    <property type="evidence" value="ECO:0000318"/>
    <property type="project" value="GO_Central"/>
</dbReference>
<dbReference type="EnsemblPlants" id="Pp3c20_18330V3.2">
    <property type="protein sequence ID" value="Pp3c20_18330V3.2"/>
    <property type="gene ID" value="Pp3c20_18330"/>
</dbReference>
<dbReference type="PANTHER" id="PTHR10809">
    <property type="entry name" value="VESICLE-ASSOCIATED MEMBRANE PROTEIN-ASSOCIATED PROTEIN"/>
    <property type="match status" value="1"/>
</dbReference>
<dbReference type="OMA" id="RHDGPEK"/>
<feature type="coiled-coil region" evidence="6">
    <location>
        <begin position="172"/>
        <end position="206"/>
    </location>
</feature>
<evidence type="ECO:0000256" key="6">
    <source>
        <dbReference type="SAM" id="Coils"/>
    </source>
</evidence>
<dbReference type="RefSeq" id="XP_073385476.1">
    <property type="nucleotide sequence ID" value="XM_073529375.1"/>
</dbReference>
<keyword evidence="3 8" id="KW-0812">Transmembrane</keyword>
<evidence type="ECO:0000313" key="12">
    <source>
        <dbReference type="Proteomes" id="UP000006727"/>
    </source>
</evidence>
<dbReference type="SUPFAM" id="SSF49354">
    <property type="entry name" value="PapD-like"/>
    <property type="match status" value="1"/>
</dbReference>
<feature type="transmembrane region" description="Helical" evidence="8">
    <location>
        <begin position="226"/>
        <end position="245"/>
    </location>
</feature>
<dbReference type="GO" id="GO:0061817">
    <property type="term" value="P:endoplasmic reticulum-plasma membrane tethering"/>
    <property type="evidence" value="ECO:0000318"/>
    <property type="project" value="GO_Central"/>
</dbReference>
<protein>
    <recommendedName>
        <fullName evidence="9">MSP domain-containing protein</fullName>
    </recommendedName>
</protein>
<evidence type="ECO:0000256" key="4">
    <source>
        <dbReference type="ARBA" id="ARBA00022989"/>
    </source>
</evidence>
<dbReference type="PANTHER" id="PTHR10809:SF6">
    <property type="entry name" value="AT11025P-RELATED"/>
    <property type="match status" value="1"/>
</dbReference>
<keyword evidence="6" id="KW-0175">Coiled coil</keyword>
<dbReference type="PROSITE" id="PS50202">
    <property type="entry name" value="MSP"/>
    <property type="match status" value="1"/>
</dbReference>
<evidence type="ECO:0000313" key="10">
    <source>
        <dbReference type="EMBL" id="PNR33358.1"/>
    </source>
</evidence>
<reference evidence="11" key="3">
    <citation type="submission" date="2020-12" db="UniProtKB">
        <authorList>
            <consortium name="EnsemblPlants"/>
        </authorList>
    </citation>
    <scope>IDENTIFICATION</scope>
</reference>
<dbReference type="EMBL" id="ABEU02000020">
    <property type="protein sequence ID" value="PNR33358.1"/>
    <property type="molecule type" value="Genomic_DNA"/>
</dbReference>
<dbReference type="GO" id="GO:0043495">
    <property type="term" value="F:protein-membrane adaptor activity"/>
    <property type="evidence" value="ECO:0000318"/>
    <property type="project" value="GO_Central"/>
</dbReference>
<comment type="subcellular location">
    <subcellularLocation>
        <location evidence="1">Membrane</location>
        <topology evidence="1">Single-pass type IV membrane protein</topology>
    </subcellularLocation>
</comment>
<keyword evidence="5 8" id="KW-0472">Membrane</keyword>
<dbReference type="Proteomes" id="UP000006727">
    <property type="component" value="Chromosome 20"/>
</dbReference>
<feature type="domain" description="MSP" evidence="9">
    <location>
        <begin position="5"/>
        <end position="122"/>
    </location>
</feature>
<name>A0A2K1IVS0_PHYPA</name>
<dbReference type="STRING" id="3218.A0A2K1IVS0"/>
<dbReference type="RefSeq" id="XP_073385477.1">
    <property type="nucleotide sequence ID" value="XM_073529376.1"/>
</dbReference>
<keyword evidence="12" id="KW-1185">Reference proteome</keyword>
<dbReference type="PaxDb" id="3218-PP1S44_316V6.1"/>
<accession>A0A2K1IVS0</accession>
<evidence type="ECO:0000256" key="8">
    <source>
        <dbReference type="SAM" id="Phobius"/>
    </source>
</evidence>
<dbReference type="Gene3D" id="2.60.40.10">
    <property type="entry name" value="Immunoglobulins"/>
    <property type="match status" value="1"/>
</dbReference>
<dbReference type="Pfam" id="PF00635">
    <property type="entry name" value="Motile_Sperm"/>
    <property type="match status" value="1"/>
</dbReference>
<reference evidence="10 12" key="1">
    <citation type="journal article" date="2008" name="Science">
        <title>The Physcomitrella genome reveals evolutionary insights into the conquest of land by plants.</title>
        <authorList>
            <person name="Rensing S."/>
            <person name="Lang D."/>
            <person name="Zimmer A."/>
            <person name="Terry A."/>
            <person name="Salamov A."/>
            <person name="Shapiro H."/>
            <person name="Nishiyama T."/>
            <person name="Perroud P.-F."/>
            <person name="Lindquist E."/>
            <person name="Kamisugi Y."/>
            <person name="Tanahashi T."/>
            <person name="Sakakibara K."/>
            <person name="Fujita T."/>
            <person name="Oishi K."/>
            <person name="Shin-I T."/>
            <person name="Kuroki Y."/>
            <person name="Toyoda A."/>
            <person name="Suzuki Y."/>
            <person name="Hashimoto A."/>
            <person name="Yamaguchi K."/>
            <person name="Sugano A."/>
            <person name="Kohara Y."/>
            <person name="Fujiyama A."/>
            <person name="Anterola A."/>
            <person name="Aoki S."/>
            <person name="Ashton N."/>
            <person name="Barbazuk W.B."/>
            <person name="Barker E."/>
            <person name="Bennetzen J."/>
            <person name="Bezanilla M."/>
            <person name="Blankenship R."/>
            <person name="Cho S.H."/>
            <person name="Dutcher S."/>
            <person name="Estelle M."/>
            <person name="Fawcett J.A."/>
            <person name="Gundlach H."/>
            <person name="Hanada K."/>
            <person name="Heyl A."/>
            <person name="Hicks K.A."/>
            <person name="Hugh J."/>
            <person name="Lohr M."/>
            <person name="Mayer K."/>
            <person name="Melkozernov A."/>
            <person name="Murata T."/>
            <person name="Nelson D."/>
            <person name="Pils B."/>
            <person name="Prigge M."/>
            <person name="Reiss B."/>
            <person name="Renner T."/>
            <person name="Rombauts S."/>
            <person name="Rushton P."/>
            <person name="Sanderfoot A."/>
            <person name="Schween G."/>
            <person name="Shiu S.-H."/>
            <person name="Stueber K."/>
            <person name="Theodoulou F.L."/>
            <person name="Tu H."/>
            <person name="Van de Peer Y."/>
            <person name="Verrier P.J."/>
            <person name="Waters E."/>
            <person name="Wood A."/>
            <person name="Yang L."/>
            <person name="Cove D."/>
            <person name="Cuming A."/>
            <person name="Hasebe M."/>
            <person name="Lucas S."/>
            <person name="Mishler D.B."/>
            <person name="Reski R."/>
            <person name="Grigoriev I."/>
            <person name="Quatrano R.S."/>
            <person name="Boore J.L."/>
        </authorList>
    </citation>
    <scope>NUCLEOTIDE SEQUENCE [LARGE SCALE GENOMIC DNA]</scope>
    <source>
        <strain evidence="11 12">cv. Gransden 2004</strain>
    </source>
</reference>
<dbReference type="RefSeq" id="XP_024358551.1">
    <property type="nucleotide sequence ID" value="XM_024502783.2"/>
</dbReference>
<evidence type="ECO:0000256" key="3">
    <source>
        <dbReference type="ARBA" id="ARBA00022692"/>
    </source>
</evidence>
<evidence type="ECO:0000256" key="2">
    <source>
        <dbReference type="ARBA" id="ARBA00008932"/>
    </source>
</evidence>
<gene>
    <name evidence="11" type="primary">LOC112273696</name>
    <name evidence="10" type="ORF">PHYPA_025301</name>
</gene>
<evidence type="ECO:0000256" key="5">
    <source>
        <dbReference type="ARBA" id="ARBA00023136"/>
    </source>
</evidence>
<evidence type="ECO:0000256" key="7">
    <source>
        <dbReference type="SAM" id="MobiDB-lite"/>
    </source>
</evidence>
<keyword evidence="4 8" id="KW-1133">Transmembrane helix</keyword>
<dbReference type="OrthoDB" id="264603at2759"/>
<evidence type="ECO:0000256" key="1">
    <source>
        <dbReference type="ARBA" id="ARBA00004211"/>
    </source>
</evidence>
<dbReference type="GO" id="GO:0090158">
    <property type="term" value="P:endoplasmic reticulum membrane organization"/>
    <property type="evidence" value="ECO:0000318"/>
    <property type="project" value="GO_Central"/>
</dbReference>
<dbReference type="Gramene" id="Pp3c20_18330V3.2">
    <property type="protein sequence ID" value="Pp3c20_18330V3.2"/>
    <property type="gene ID" value="Pp3c20_18330"/>
</dbReference>
<dbReference type="FunFam" id="2.60.40.10:FF:000813">
    <property type="entry name" value="Vesicle-associated protein 1-1"/>
    <property type="match status" value="1"/>
</dbReference>
<dbReference type="PIRSF" id="PIRSF019693">
    <property type="entry name" value="VAMP-associated"/>
    <property type="match status" value="1"/>
</dbReference>
<sequence length="247" mass="27059">MPTELLSIQPGDLKFAFELKKQISSSLRLVNSTDHHVAFKVKTTSPKKYCVRPNTGIVQPHSSAEVTVTMQAQREAPPDMQCKDKFLVQSVIAPNSVEVTQEMFNKEEGKDVHEAKLKVVYVPPPQPPSPITESNEEEGNSPKAAGTVDNGDRHHLLADPTTKTESEWKFKLNEAKASLNALTEDRNQALQQMRTLQQELQAYKSGNAKSGGGLALKDSQKSQAGFSFLFVILVGLLGMLVGYLLGG</sequence>
<dbReference type="EnsemblPlants" id="Pp3c20_18330V3.1">
    <property type="protein sequence ID" value="Pp3c20_18330V3.1"/>
    <property type="gene ID" value="Pp3c20_18330"/>
</dbReference>
<dbReference type="InterPro" id="IPR000535">
    <property type="entry name" value="MSP_dom"/>
</dbReference>
<organism evidence="10">
    <name type="scientific">Physcomitrium patens</name>
    <name type="common">Spreading-leaved earth moss</name>
    <name type="synonym">Physcomitrella patens</name>
    <dbReference type="NCBI Taxonomy" id="3218"/>
    <lineage>
        <taxon>Eukaryota</taxon>
        <taxon>Viridiplantae</taxon>
        <taxon>Streptophyta</taxon>
        <taxon>Embryophyta</taxon>
        <taxon>Bryophyta</taxon>
        <taxon>Bryophytina</taxon>
        <taxon>Bryopsida</taxon>
        <taxon>Funariidae</taxon>
        <taxon>Funariales</taxon>
        <taxon>Funariaceae</taxon>
        <taxon>Physcomitrium</taxon>
    </lineage>
</organism>
<proteinExistence type="inferred from homology"/>